<feature type="non-terminal residue" evidence="2">
    <location>
        <position position="90"/>
    </location>
</feature>
<protein>
    <recommendedName>
        <fullName evidence="1">6-phosphogluconate dehydrogenase NADP-binding domain-containing protein</fullName>
    </recommendedName>
</protein>
<feature type="domain" description="6-phosphogluconate dehydrogenase NADP-binding" evidence="1">
    <location>
        <begin position="5"/>
        <end position="82"/>
    </location>
</feature>
<evidence type="ECO:0000259" key="1">
    <source>
        <dbReference type="Pfam" id="PF03446"/>
    </source>
</evidence>
<dbReference type="Gene3D" id="3.40.50.720">
    <property type="entry name" value="NAD(P)-binding Rossmann-like Domain"/>
    <property type="match status" value="1"/>
</dbReference>
<sequence length="90" mass="10004">MKKSKIGFIGAGYMGYGMAKNLIKNFEVYVITHTNKNPIIKLVKEGAIEVSSYKELFSQNLDCIMMCVTNTPIALNIADEISTLINNKTL</sequence>
<dbReference type="InterPro" id="IPR006115">
    <property type="entry name" value="6PGDH_NADP-bd"/>
</dbReference>
<dbReference type="Pfam" id="PF03446">
    <property type="entry name" value="NAD_binding_2"/>
    <property type="match status" value="1"/>
</dbReference>
<dbReference type="SUPFAM" id="SSF51735">
    <property type="entry name" value="NAD(P)-binding Rossmann-fold domains"/>
    <property type="match status" value="1"/>
</dbReference>
<name>A0A382WWI7_9ZZZZ</name>
<organism evidence="2">
    <name type="scientific">marine metagenome</name>
    <dbReference type="NCBI Taxonomy" id="408172"/>
    <lineage>
        <taxon>unclassified sequences</taxon>
        <taxon>metagenomes</taxon>
        <taxon>ecological metagenomes</taxon>
    </lineage>
</organism>
<gene>
    <name evidence="2" type="ORF">METZ01_LOCUS415843</name>
</gene>
<dbReference type="EMBL" id="UINC01162955">
    <property type="protein sequence ID" value="SVD62989.1"/>
    <property type="molecule type" value="Genomic_DNA"/>
</dbReference>
<dbReference type="AlphaFoldDB" id="A0A382WWI7"/>
<evidence type="ECO:0000313" key="2">
    <source>
        <dbReference type="EMBL" id="SVD62989.1"/>
    </source>
</evidence>
<dbReference type="InterPro" id="IPR036291">
    <property type="entry name" value="NAD(P)-bd_dom_sf"/>
</dbReference>
<reference evidence="2" key="1">
    <citation type="submission" date="2018-05" db="EMBL/GenBank/DDBJ databases">
        <authorList>
            <person name="Lanie J.A."/>
            <person name="Ng W.-L."/>
            <person name="Kazmierczak K.M."/>
            <person name="Andrzejewski T.M."/>
            <person name="Davidsen T.M."/>
            <person name="Wayne K.J."/>
            <person name="Tettelin H."/>
            <person name="Glass J.I."/>
            <person name="Rusch D."/>
            <person name="Podicherti R."/>
            <person name="Tsui H.-C.T."/>
            <person name="Winkler M.E."/>
        </authorList>
    </citation>
    <scope>NUCLEOTIDE SEQUENCE</scope>
</reference>
<accession>A0A382WWI7</accession>
<proteinExistence type="predicted"/>
<dbReference type="GO" id="GO:0050661">
    <property type="term" value="F:NADP binding"/>
    <property type="evidence" value="ECO:0007669"/>
    <property type="project" value="InterPro"/>
</dbReference>